<dbReference type="InterPro" id="IPR013320">
    <property type="entry name" value="ConA-like_dom_sf"/>
</dbReference>
<dbReference type="SUPFAM" id="SSF49899">
    <property type="entry name" value="Concanavalin A-like lectins/glucanases"/>
    <property type="match status" value="1"/>
</dbReference>
<feature type="domain" description="Glycosyl hydrolase family 32 N-terminal" evidence="6">
    <location>
        <begin position="32"/>
        <end position="337"/>
    </location>
</feature>
<gene>
    <name evidence="8" type="ORF">GCM10023095_09970</name>
</gene>
<evidence type="ECO:0000256" key="2">
    <source>
        <dbReference type="ARBA" id="ARBA00022801"/>
    </source>
</evidence>
<keyword evidence="9" id="KW-1185">Reference proteome</keyword>
<dbReference type="PANTHER" id="PTHR43101">
    <property type="entry name" value="BETA-FRUCTOSIDASE"/>
    <property type="match status" value="1"/>
</dbReference>
<organism evidence="8 9">
    <name type="scientific">Pseudaeromonas paramecii</name>
    <dbReference type="NCBI Taxonomy" id="2138166"/>
    <lineage>
        <taxon>Bacteria</taxon>
        <taxon>Pseudomonadati</taxon>
        <taxon>Pseudomonadota</taxon>
        <taxon>Gammaproteobacteria</taxon>
        <taxon>Aeromonadales</taxon>
        <taxon>Aeromonadaceae</taxon>
        <taxon>Pseudaeromonas</taxon>
    </lineage>
</organism>
<dbReference type="EMBL" id="BAABFC010000007">
    <property type="protein sequence ID" value="GAA4495907.1"/>
    <property type="molecule type" value="Genomic_DNA"/>
</dbReference>
<proteinExistence type="inferred from homology"/>
<evidence type="ECO:0000259" key="7">
    <source>
        <dbReference type="Pfam" id="PF08244"/>
    </source>
</evidence>
<dbReference type="GO" id="GO:0016787">
    <property type="term" value="F:hydrolase activity"/>
    <property type="evidence" value="ECO:0007669"/>
    <property type="project" value="UniProtKB-KW"/>
</dbReference>
<feature type="domain" description="Glycosyl hydrolase family 32 C-terminal" evidence="7">
    <location>
        <begin position="413"/>
        <end position="446"/>
    </location>
</feature>
<name>A0ABP8Q188_9GAMM</name>
<accession>A0ABP8Q188</accession>
<dbReference type="SUPFAM" id="SSF75005">
    <property type="entry name" value="Arabinanase/levansucrase/invertase"/>
    <property type="match status" value="1"/>
</dbReference>
<sequence length="476" mass="53864">MMSELTLLHKLARSLMTGQLRAAADPHRPHWHLAPPVGLLNDPVGFVEADDGYHLFYQWNPLACAHGAKFWGHWSSTDLVHWQHEPVALLPSEAYERNGCYSGSAVLHQGRVHLIYTGNVKYDDGSRTAYQCLARQIDDGTFEKLGPVIDLPDGYTGHVRDPKVWRQGDHWYLVLGAQDAQLKGQVLCYRGDDLQHWQLLGELTGSGHNGLGEFGYMWECPDLFELDGSDVLICCPQGLSPQGDRYQNLFQSGYFVGQMDYASGRLTHGEFTELDLGFEFYAPQTTLTRDGRRLIVGWMGLPDDNEASQPTRDYGWQHQMTCPRELRLVAGRLYQQPARELTALRGPGTRWQGPAEAAPLLDGRSAELFLQPQGHWQLTLGESAWLAYVNHTLTLCRRNWRTGEWESRHWHGELMDLRLLLDASSIELFINGGEVVMSSRYFPGEAVPLGWTGSAELRLEYWPLSPCMLEWATPMS</sequence>
<protein>
    <recommendedName>
        <fullName evidence="4">Sucrose-6-phosphate hydrolase</fullName>
        <ecNumber evidence="4">3.2.1.26</ecNumber>
    </recommendedName>
    <alternativeName>
        <fullName evidence="5">Invertase</fullName>
    </alternativeName>
</protein>
<dbReference type="InterPro" id="IPR023296">
    <property type="entry name" value="Glyco_hydro_beta-prop_sf"/>
</dbReference>
<dbReference type="InterPro" id="IPR013148">
    <property type="entry name" value="Glyco_hydro_32_N"/>
</dbReference>
<evidence type="ECO:0000256" key="4">
    <source>
        <dbReference type="RuleBase" id="RU362110"/>
    </source>
</evidence>
<dbReference type="InterPro" id="IPR006232">
    <property type="entry name" value="Suc6P_hydrolase"/>
</dbReference>
<evidence type="ECO:0000313" key="9">
    <source>
        <dbReference type="Proteomes" id="UP001501321"/>
    </source>
</evidence>
<dbReference type="Pfam" id="PF08244">
    <property type="entry name" value="Glyco_hydro_32C"/>
    <property type="match status" value="1"/>
</dbReference>
<keyword evidence="5" id="KW-0963">Cytoplasm</keyword>
<reference evidence="9" key="1">
    <citation type="journal article" date="2019" name="Int. J. Syst. Evol. Microbiol.">
        <title>The Global Catalogue of Microorganisms (GCM) 10K type strain sequencing project: providing services to taxonomists for standard genome sequencing and annotation.</title>
        <authorList>
            <consortium name="The Broad Institute Genomics Platform"/>
            <consortium name="The Broad Institute Genome Sequencing Center for Infectious Disease"/>
            <person name="Wu L."/>
            <person name="Ma J."/>
        </authorList>
    </citation>
    <scope>NUCLEOTIDE SEQUENCE [LARGE SCALE GENOMIC DNA]</scope>
    <source>
        <strain evidence="9">JCM 32226</strain>
    </source>
</reference>
<comment type="caution">
    <text evidence="8">The sequence shown here is derived from an EMBL/GenBank/DDBJ whole genome shotgun (WGS) entry which is preliminary data.</text>
</comment>
<evidence type="ECO:0000256" key="3">
    <source>
        <dbReference type="ARBA" id="ARBA00023295"/>
    </source>
</evidence>
<evidence type="ECO:0000256" key="5">
    <source>
        <dbReference type="RuleBase" id="RU365015"/>
    </source>
</evidence>
<dbReference type="Gene3D" id="2.115.10.20">
    <property type="entry name" value="Glycosyl hydrolase domain, family 43"/>
    <property type="match status" value="1"/>
</dbReference>
<comment type="subcellular location">
    <subcellularLocation>
        <location evidence="5">Cytoplasm</location>
    </subcellularLocation>
</comment>
<dbReference type="SMART" id="SM00640">
    <property type="entry name" value="Glyco_32"/>
    <property type="match status" value="1"/>
</dbReference>
<comment type="function">
    <text evidence="5">Enables the bacterium to metabolize sucrose as a sole carbon source.</text>
</comment>
<comment type="pathway">
    <text evidence="5">Glycan biosynthesis; sucrose metabolism.</text>
</comment>
<dbReference type="CDD" id="cd18623">
    <property type="entry name" value="GH32_ScrB-like"/>
    <property type="match status" value="1"/>
</dbReference>
<keyword evidence="3 4" id="KW-0326">Glycosidase</keyword>
<comment type="similarity">
    <text evidence="1 4">Belongs to the glycosyl hydrolase 32 family.</text>
</comment>
<keyword evidence="5" id="KW-0119">Carbohydrate metabolism</keyword>
<dbReference type="Gene3D" id="2.60.120.560">
    <property type="entry name" value="Exo-inulinase, domain 1"/>
    <property type="match status" value="1"/>
</dbReference>
<dbReference type="InterPro" id="IPR051214">
    <property type="entry name" value="GH32_Enzymes"/>
</dbReference>
<dbReference type="InterPro" id="IPR001362">
    <property type="entry name" value="Glyco_hydro_32"/>
</dbReference>
<evidence type="ECO:0000313" key="8">
    <source>
        <dbReference type="EMBL" id="GAA4495907.1"/>
    </source>
</evidence>
<comment type="catalytic activity">
    <reaction evidence="4">
        <text>Hydrolysis of terminal non-reducing beta-D-fructofuranoside residues in beta-D-fructofuranosides.</text>
        <dbReference type="EC" id="3.2.1.26"/>
    </reaction>
</comment>
<evidence type="ECO:0000256" key="1">
    <source>
        <dbReference type="ARBA" id="ARBA00009902"/>
    </source>
</evidence>
<dbReference type="Proteomes" id="UP001501321">
    <property type="component" value="Unassembled WGS sequence"/>
</dbReference>
<dbReference type="EC" id="3.2.1.26" evidence="4"/>
<dbReference type="Pfam" id="PF00251">
    <property type="entry name" value="Glyco_hydro_32N"/>
    <property type="match status" value="1"/>
</dbReference>
<evidence type="ECO:0000259" key="6">
    <source>
        <dbReference type="Pfam" id="PF00251"/>
    </source>
</evidence>
<dbReference type="NCBIfam" id="TIGR01322">
    <property type="entry name" value="scrB_fam"/>
    <property type="match status" value="1"/>
</dbReference>
<dbReference type="InterPro" id="IPR013189">
    <property type="entry name" value="Glyco_hydro_32_C"/>
</dbReference>
<dbReference type="PANTHER" id="PTHR43101:SF1">
    <property type="entry name" value="BETA-FRUCTOSIDASE"/>
    <property type="match status" value="1"/>
</dbReference>
<keyword evidence="2 4" id="KW-0378">Hydrolase</keyword>